<dbReference type="Proteomes" id="UP000184452">
    <property type="component" value="Unassembled WGS sequence"/>
</dbReference>
<dbReference type="OrthoDB" id="3815872at2"/>
<dbReference type="STRING" id="758803.SAMN05421803_112157"/>
<keyword evidence="1" id="KW-0560">Oxidoreductase</keyword>
<feature type="domain" description="GFO/IDH/MocA-like oxidoreductase" evidence="3">
    <location>
        <begin position="152"/>
        <end position="240"/>
    </location>
</feature>
<dbReference type="GO" id="GO:0000166">
    <property type="term" value="F:nucleotide binding"/>
    <property type="evidence" value="ECO:0007669"/>
    <property type="project" value="InterPro"/>
</dbReference>
<protein>
    <submittedName>
        <fullName evidence="4">Predicted dehydrogenase</fullName>
    </submittedName>
</protein>
<keyword evidence="5" id="KW-1185">Reference proteome</keyword>
<accession>A0A1M6NXV4</accession>
<dbReference type="InterPro" id="IPR055170">
    <property type="entry name" value="GFO_IDH_MocA-like_dom"/>
</dbReference>
<dbReference type="Pfam" id="PF01408">
    <property type="entry name" value="GFO_IDH_MocA"/>
    <property type="match status" value="1"/>
</dbReference>
<dbReference type="GO" id="GO:0016491">
    <property type="term" value="F:oxidoreductase activity"/>
    <property type="evidence" value="ECO:0007669"/>
    <property type="project" value="UniProtKB-KW"/>
</dbReference>
<dbReference type="Pfam" id="PF22725">
    <property type="entry name" value="GFO_IDH_MocA_C3"/>
    <property type="match status" value="1"/>
</dbReference>
<dbReference type="RefSeq" id="WP_073380831.1">
    <property type="nucleotide sequence ID" value="NZ_FQZK01000012.1"/>
</dbReference>
<dbReference type="Gene3D" id="3.40.50.720">
    <property type="entry name" value="NAD(P)-binding Rossmann-like Domain"/>
    <property type="match status" value="1"/>
</dbReference>
<evidence type="ECO:0000313" key="4">
    <source>
        <dbReference type="EMBL" id="SHK00480.1"/>
    </source>
</evidence>
<feature type="domain" description="Gfo/Idh/MocA-like oxidoreductase N-terminal" evidence="2">
    <location>
        <begin position="3"/>
        <end position="119"/>
    </location>
</feature>
<dbReference type="PANTHER" id="PTHR43818:SF11">
    <property type="entry name" value="BCDNA.GH03377"/>
    <property type="match status" value="1"/>
</dbReference>
<dbReference type="SUPFAM" id="SSF55347">
    <property type="entry name" value="Glyceraldehyde-3-phosphate dehydrogenase-like, C-terminal domain"/>
    <property type="match status" value="1"/>
</dbReference>
<dbReference type="InterPro" id="IPR036291">
    <property type="entry name" value="NAD(P)-bd_dom_sf"/>
</dbReference>
<gene>
    <name evidence="4" type="ORF">SAMN05421803_112157</name>
</gene>
<organism evidence="4 5">
    <name type="scientific">Nocardiopsis flavescens</name>
    <dbReference type="NCBI Taxonomy" id="758803"/>
    <lineage>
        <taxon>Bacteria</taxon>
        <taxon>Bacillati</taxon>
        <taxon>Actinomycetota</taxon>
        <taxon>Actinomycetes</taxon>
        <taxon>Streptosporangiales</taxon>
        <taxon>Nocardiopsidaceae</taxon>
        <taxon>Nocardiopsis</taxon>
    </lineage>
</organism>
<dbReference type="AlphaFoldDB" id="A0A1M6NXV4"/>
<reference evidence="4 5" key="1">
    <citation type="submission" date="2016-11" db="EMBL/GenBank/DDBJ databases">
        <authorList>
            <person name="Jaros S."/>
            <person name="Januszkiewicz K."/>
            <person name="Wedrychowicz H."/>
        </authorList>
    </citation>
    <scope>NUCLEOTIDE SEQUENCE [LARGE SCALE GENOMIC DNA]</scope>
    <source>
        <strain evidence="4 5">CGMCC 4.5723</strain>
    </source>
</reference>
<evidence type="ECO:0000259" key="3">
    <source>
        <dbReference type="Pfam" id="PF22725"/>
    </source>
</evidence>
<proteinExistence type="predicted"/>
<dbReference type="InterPro" id="IPR000683">
    <property type="entry name" value="Gfo/Idh/MocA-like_OxRdtase_N"/>
</dbReference>
<dbReference type="InterPro" id="IPR050463">
    <property type="entry name" value="Gfo/Idh/MocA_oxidrdct_glycsds"/>
</dbReference>
<evidence type="ECO:0000313" key="5">
    <source>
        <dbReference type="Proteomes" id="UP000184452"/>
    </source>
</evidence>
<sequence length="304" mass="31836">MGLRFGLLGTGHWAAETQGAALAAHPDAELVGVWGRDPEKARVLADRYGARAYADVDALLADVDAVAVALPPDVQADLALRAARAGRHLLLDKPLALSASAADAVVAEVRERGLASMVFFTNRFSDGIDAFVRESAEQGGWQGVRATLFASIFRPGNPYGASPWRRERGGLWDVGPHVLSVVLPVLGPVEAVAAMAGPSDTVHLLTRHRGGAVGTFSVSLDAPEKALGFEVVLFGEAGRVAVPDGDKSPVEAFQVAVDRLIAQVEGAPGDPLDVRFGREVVSVLEAAETALREGRTVDVEEAAG</sequence>
<evidence type="ECO:0000256" key="1">
    <source>
        <dbReference type="ARBA" id="ARBA00023002"/>
    </source>
</evidence>
<dbReference type="SUPFAM" id="SSF51735">
    <property type="entry name" value="NAD(P)-binding Rossmann-fold domains"/>
    <property type="match status" value="1"/>
</dbReference>
<dbReference type="EMBL" id="FQZK01000012">
    <property type="protein sequence ID" value="SHK00480.1"/>
    <property type="molecule type" value="Genomic_DNA"/>
</dbReference>
<evidence type="ECO:0000259" key="2">
    <source>
        <dbReference type="Pfam" id="PF01408"/>
    </source>
</evidence>
<dbReference type="PANTHER" id="PTHR43818">
    <property type="entry name" value="BCDNA.GH03377"/>
    <property type="match status" value="1"/>
</dbReference>
<dbReference type="Gene3D" id="3.30.360.10">
    <property type="entry name" value="Dihydrodipicolinate Reductase, domain 2"/>
    <property type="match status" value="1"/>
</dbReference>
<name>A0A1M6NXV4_9ACTN</name>